<evidence type="ECO:0000256" key="1">
    <source>
        <dbReference type="SAM" id="MobiDB-lite"/>
    </source>
</evidence>
<dbReference type="EMBL" id="CABPSJ010000002">
    <property type="protein sequence ID" value="VVD90843.1"/>
    <property type="molecule type" value="Genomic_DNA"/>
</dbReference>
<proteinExistence type="predicted"/>
<dbReference type="AlphaFoldDB" id="A0A5E4TUI0"/>
<feature type="region of interest" description="Disordered" evidence="1">
    <location>
        <begin position="58"/>
        <end position="79"/>
    </location>
</feature>
<sequence length="115" mass="13212">MGRPPADYTLSPENVFSRMAPGRFYTSYKVADKMKVRNAAILPILNALVAQGRIEERPTHTTPRYRRPDLTVKMPKHRGDTSVATPRVIINLKGEISGYDIEIKRRQELCMMVRR</sequence>
<organism evidence="2 3">
    <name type="scientific">Pandoraea communis</name>
    <dbReference type="NCBI Taxonomy" id="2508297"/>
    <lineage>
        <taxon>Bacteria</taxon>
        <taxon>Pseudomonadati</taxon>
        <taxon>Pseudomonadota</taxon>
        <taxon>Betaproteobacteria</taxon>
        <taxon>Burkholderiales</taxon>
        <taxon>Burkholderiaceae</taxon>
        <taxon>Pandoraea</taxon>
    </lineage>
</organism>
<evidence type="ECO:0000313" key="2">
    <source>
        <dbReference type="EMBL" id="VVD90843.1"/>
    </source>
</evidence>
<reference evidence="2 3" key="1">
    <citation type="submission" date="2019-08" db="EMBL/GenBank/DDBJ databases">
        <authorList>
            <person name="Peeters C."/>
        </authorList>
    </citation>
    <scope>NUCLEOTIDE SEQUENCE [LARGE SCALE GENOMIC DNA]</scope>
    <source>
        <strain evidence="2 3">LMG 31110</strain>
    </source>
</reference>
<dbReference type="Proteomes" id="UP000337189">
    <property type="component" value="Unassembled WGS sequence"/>
</dbReference>
<name>A0A5E4TUI0_9BURK</name>
<gene>
    <name evidence="2" type="ORF">PCO31110_01611</name>
</gene>
<accession>A0A5E4TUI0</accession>
<protein>
    <submittedName>
        <fullName evidence="2">Uncharacterized protein</fullName>
    </submittedName>
</protein>
<evidence type="ECO:0000313" key="3">
    <source>
        <dbReference type="Proteomes" id="UP000337189"/>
    </source>
</evidence>